<geneLocation type="plasmid" evidence="1 3">
    <name>pCC829_2</name>
</geneLocation>
<proteinExistence type="predicted"/>
<dbReference type="Proteomes" id="UP001430990">
    <property type="component" value="Plasmid pCC829_2"/>
</dbReference>
<keyword evidence="1" id="KW-0614">Plasmid</keyword>
<accession>A0ABY3R2F9</accession>
<dbReference type="EMBL" id="CP088102">
    <property type="protein sequence ID" value="UFW92077.1"/>
    <property type="molecule type" value="Genomic_DNA"/>
</dbReference>
<sequence length="87" mass="9461">MLALAPGAEAPLPSGLLFCYTESMKKSSSVKQKIMGRPRTGTTPLMGFRADSTTRAAIVEWAESKPDKPTLSEAIRRLVEIGLKIKK</sequence>
<protein>
    <submittedName>
        <fullName evidence="1">Uncharacterized protein</fullName>
    </submittedName>
</protein>
<dbReference type="RefSeq" id="WP_231145794.1">
    <property type="nucleotide sequence ID" value="NZ_CP088102.1"/>
</dbReference>
<evidence type="ECO:0000313" key="1">
    <source>
        <dbReference type="EMBL" id="UFW91959.1"/>
    </source>
</evidence>
<evidence type="ECO:0000313" key="2">
    <source>
        <dbReference type="EMBL" id="UFW92077.1"/>
    </source>
</evidence>
<gene>
    <name evidence="2" type="ORF">BjapCC829_48315</name>
    <name evidence="1" type="ORF">BjapCC829_49155</name>
</gene>
<reference evidence="1" key="1">
    <citation type="submission" date="2021-11" db="EMBL/GenBank/DDBJ databases">
        <title>Australian commercial rhizobial inoculants.</title>
        <authorList>
            <person name="Kohlmeier M.G."/>
            <person name="O'Hara G.W."/>
            <person name="Colombi E."/>
            <person name="Ramsay J.P."/>
            <person name="Terpolilli J."/>
        </authorList>
    </citation>
    <scope>NUCLEOTIDE SEQUENCE</scope>
    <source>
        <strain evidence="1">CC829</strain>
        <plasmid evidence="1">pCC829_2</plasmid>
    </source>
</reference>
<dbReference type="EMBL" id="CP088102">
    <property type="protein sequence ID" value="UFW91959.1"/>
    <property type="molecule type" value="Genomic_DNA"/>
</dbReference>
<organism evidence="1 3">
    <name type="scientific">Bradyrhizobium barranii</name>
    <dbReference type="NCBI Taxonomy" id="2992140"/>
    <lineage>
        <taxon>Bacteria</taxon>
        <taxon>Pseudomonadati</taxon>
        <taxon>Pseudomonadota</taxon>
        <taxon>Alphaproteobacteria</taxon>
        <taxon>Hyphomicrobiales</taxon>
        <taxon>Nitrobacteraceae</taxon>
        <taxon>Bradyrhizobium</taxon>
    </lineage>
</organism>
<keyword evidence="3" id="KW-1185">Reference proteome</keyword>
<name>A0ABY3R2F9_9BRAD</name>
<evidence type="ECO:0000313" key="3">
    <source>
        <dbReference type="Proteomes" id="UP001430990"/>
    </source>
</evidence>